<evidence type="ECO:0000313" key="13">
    <source>
        <dbReference type="EMBL" id="AHL21979.1"/>
    </source>
</evidence>
<dbReference type="OrthoDB" id="65864at2157"/>
<sequence length="257" mass="27929">MGTPIEALLSGLIVALTSWLPLSPEANWVSSLVEGYSSFLVPAYLGVTFAVLFRFRERFSRLLLEAMKGIYEAELKYLFFATLFTVLIGLPVSSFSCRVSAEVSTVVNALVGVAIVLLAALNPTKNPLKELDRKLPEQPSILDSISAGILQGFALLGPLTRTGTVTLGLLLPGHSAKKALQWGFMVAPAYLILRLVQLGSWQSSDPAWVPFTAFASAFFGSLLLMPLLERMAEKNGRYFLILFGLVAVVVYALEVIT</sequence>
<dbReference type="GeneID" id="24957512"/>
<feature type="transmembrane region" description="Helical" evidence="12">
    <location>
        <begin position="208"/>
        <end position="226"/>
    </location>
</feature>
<dbReference type="STRING" id="195522.BD01_0353"/>
<dbReference type="PANTHER" id="PTHR30622:SF2">
    <property type="entry name" value="UNDECAPRENYL-DIPHOSPHATASE"/>
    <property type="match status" value="1"/>
</dbReference>
<feature type="transmembrane region" description="Helical" evidence="12">
    <location>
        <begin position="179"/>
        <end position="196"/>
    </location>
</feature>
<evidence type="ECO:0000256" key="8">
    <source>
        <dbReference type="ARBA" id="ARBA00022989"/>
    </source>
</evidence>
<evidence type="ECO:0000256" key="1">
    <source>
        <dbReference type="ARBA" id="ARBA00004651"/>
    </source>
</evidence>
<feature type="transmembrane region" description="Helical" evidence="12">
    <location>
        <begin position="238"/>
        <end position="256"/>
    </location>
</feature>
<gene>
    <name evidence="13" type="ORF">BD01_0353</name>
</gene>
<comment type="catalytic activity">
    <reaction evidence="11">
        <text>di-trans,octa-cis-undecaprenyl diphosphate + H2O = di-trans,octa-cis-undecaprenyl phosphate + phosphate + H(+)</text>
        <dbReference type="Rhea" id="RHEA:28094"/>
        <dbReference type="ChEBI" id="CHEBI:15377"/>
        <dbReference type="ChEBI" id="CHEBI:15378"/>
        <dbReference type="ChEBI" id="CHEBI:43474"/>
        <dbReference type="ChEBI" id="CHEBI:58405"/>
        <dbReference type="ChEBI" id="CHEBI:60392"/>
        <dbReference type="EC" id="3.6.1.27"/>
    </reaction>
</comment>
<dbReference type="PANTHER" id="PTHR30622">
    <property type="entry name" value="UNDECAPRENYL-DIPHOSPHATASE"/>
    <property type="match status" value="1"/>
</dbReference>
<feature type="transmembrane region" description="Helical" evidence="12">
    <location>
        <begin position="7"/>
        <end position="24"/>
    </location>
</feature>
<evidence type="ECO:0000256" key="11">
    <source>
        <dbReference type="ARBA" id="ARBA00047594"/>
    </source>
</evidence>
<evidence type="ECO:0000256" key="2">
    <source>
        <dbReference type="ARBA" id="ARBA00010621"/>
    </source>
</evidence>
<reference evidence="13 14" key="1">
    <citation type="submission" date="2014-02" db="EMBL/GenBank/DDBJ databases">
        <title>Genome Sequence of an Hyperthermophilic Archaeon, Thermococcus nautili 30-1, producing viral vesicles.</title>
        <authorList>
            <person name="Oberto J."/>
            <person name="Gaudin M."/>
            <person name="Cossu M."/>
            <person name="Gorlas A."/>
            <person name="Slesarev A."/>
            <person name="Marguet E."/>
            <person name="Forterre P."/>
        </authorList>
    </citation>
    <scope>NUCLEOTIDE SEQUENCE [LARGE SCALE GENOMIC DNA]</scope>
    <source>
        <strain evidence="13 14">30-1</strain>
    </source>
</reference>
<feature type="transmembrane region" description="Helical" evidence="12">
    <location>
        <begin position="75"/>
        <end position="95"/>
    </location>
</feature>
<dbReference type="InterPro" id="IPR003824">
    <property type="entry name" value="UppP"/>
</dbReference>
<comment type="similarity">
    <text evidence="2">Belongs to the UppP family.</text>
</comment>
<dbReference type="Proteomes" id="UP000019434">
    <property type="component" value="Chromosome"/>
</dbReference>
<dbReference type="RefSeq" id="WP_042689297.1">
    <property type="nucleotide sequence ID" value="NZ_CP007264.1"/>
</dbReference>
<evidence type="ECO:0000256" key="7">
    <source>
        <dbReference type="ARBA" id="ARBA00022801"/>
    </source>
</evidence>
<dbReference type="EMBL" id="CP007264">
    <property type="protein sequence ID" value="AHL21979.1"/>
    <property type="molecule type" value="Genomic_DNA"/>
</dbReference>
<evidence type="ECO:0000256" key="5">
    <source>
        <dbReference type="ARBA" id="ARBA00022475"/>
    </source>
</evidence>
<keyword evidence="9 12" id="KW-0472">Membrane</keyword>
<keyword evidence="14" id="KW-1185">Reference proteome</keyword>
<evidence type="ECO:0000256" key="9">
    <source>
        <dbReference type="ARBA" id="ARBA00023136"/>
    </source>
</evidence>
<evidence type="ECO:0000256" key="6">
    <source>
        <dbReference type="ARBA" id="ARBA00022692"/>
    </source>
</evidence>
<evidence type="ECO:0000256" key="12">
    <source>
        <dbReference type="SAM" id="Phobius"/>
    </source>
</evidence>
<accession>W8PIN1</accession>
<protein>
    <recommendedName>
        <fullName evidence="4">Undecaprenyl-diphosphatase</fullName>
        <ecNumber evidence="3">3.6.1.27</ecNumber>
    </recommendedName>
    <alternativeName>
        <fullName evidence="10">Undecaprenyl pyrophosphate phosphatase</fullName>
    </alternativeName>
</protein>
<feature type="transmembrane region" description="Helical" evidence="12">
    <location>
        <begin position="101"/>
        <end position="121"/>
    </location>
</feature>
<dbReference type="EC" id="3.6.1.27" evidence="3"/>
<keyword evidence="5" id="KW-1003">Cell membrane</keyword>
<evidence type="ECO:0000256" key="4">
    <source>
        <dbReference type="ARBA" id="ARBA00021581"/>
    </source>
</evidence>
<proteinExistence type="inferred from homology"/>
<feature type="transmembrane region" description="Helical" evidence="12">
    <location>
        <begin position="36"/>
        <end position="55"/>
    </location>
</feature>
<evidence type="ECO:0000256" key="3">
    <source>
        <dbReference type="ARBA" id="ARBA00012374"/>
    </source>
</evidence>
<dbReference type="HOGENOM" id="CLU_1080187_0_0_2"/>
<comment type="subcellular location">
    <subcellularLocation>
        <location evidence="1">Cell membrane</location>
        <topology evidence="1">Multi-pass membrane protein</topology>
    </subcellularLocation>
</comment>
<keyword evidence="8 12" id="KW-1133">Transmembrane helix</keyword>
<organism evidence="13 14">
    <name type="scientific">Thermococcus nautili</name>
    <dbReference type="NCBI Taxonomy" id="195522"/>
    <lineage>
        <taxon>Archaea</taxon>
        <taxon>Methanobacteriati</taxon>
        <taxon>Methanobacteriota</taxon>
        <taxon>Thermococci</taxon>
        <taxon>Thermococcales</taxon>
        <taxon>Thermococcaceae</taxon>
        <taxon>Thermococcus</taxon>
    </lineage>
</organism>
<evidence type="ECO:0000256" key="10">
    <source>
        <dbReference type="ARBA" id="ARBA00032707"/>
    </source>
</evidence>
<dbReference type="GO" id="GO:0005886">
    <property type="term" value="C:plasma membrane"/>
    <property type="evidence" value="ECO:0007669"/>
    <property type="project" value="UniProtKB-SubCell"/>
</dbReference>
<evidence type="ECO:0000313" key="14">
    <source>
        <dbReference type="Proteomes" id="UP000019434"/>
    </source>
</evidence>
<keyword evidence="6 12" id="KW-0812">Transmembrane</keyword>
<name>W8PIN1_9EURY</name>
<dbReference type="Pfam" id="PF02673">
    <property type="entry name" value="BacA"/>
    <property type="match status" value="1"/>
</dbReference>
<dbReference type="eggNOG" id="arCOG04761">
    <property type="taxonomic scope" value="Archaea"/>
</dbReference>
<keyword evidence="7" id="KW-0378">Hydrolase</keyword>
<dbReference type="AlphaFoldDB" id="W8PIN1"/>
<dbReference type="GO" id="GO:0050380">
    <property type="term" value="F:undecaprenyl-diphosphatase activity"/>
    <property type="evidence" value="ECO:0007669"/>
    <property type="project" value="UniProtKB-EC"/>
</dbReference>
<dbReference type="KEGG" id="tnu:BD01_0353"/>